<dbReference type="Pfam" id="PF07690">
    <property type="entry name" value="MFS_1"/>
    <property type="match status" value="2"/>
</dbReference>
<proteinExistence type="predicted"/>
<dbReference type="Proteomes" id="UP000616885">
    <property type="component" value="Unassembled WGS sequence"/>
</dbReference>
<feature type="transmembrane region" description="Helical" evidence="5">
    <location>
        <begin position="158"/>
        <end position="181"/>
    </location>
</feature>
<evidence type="ECO:0000256" key="3">
    <source>
        <dbReference type="ARBA" id="ARBA00022989"/>
    </source>
</evidence>
<accession>A0A8H7NC49</accession>
<feature type="transmembrane region" description="Helical" evidence="5">
    <location>
        <begin position="282"/>
        <end position="305"/>
    </location>
</feature>
<dbReference type="EMBL" id="JADCTT010000004">
    <property type="protein sequence ID" value="KAF9752937.1"/>
    <property type="molecule type" value="Genomic_DNA"/>
</dbReference>
<feature type="transmembrane region" description="Helical" evidence="5">
    <location>
        <begin position="361"/>
        <end position="382"/>
    </location>
</feature>
<protein>
    <recommendedName>
        <fullName evidence="8">Major facilitator superfamily (MFS) profile domain-containing protein</fullName>
    </recommendedName>
</protein>
<evidence type="ECO:0000256" key="4">
    <source>
        <dbReference type="ARBA" id="ARBA00023136"/>
    </source>
</evidence>
<comment type="subcellular location">
    <subcellularLocation>
        <location evidence="1">Membrane</location>
        <topology evidence="1">Multi-pass membrane protein</topology>
    </subcellularLocation>
</comment>
<sequence length="504" mass="55913">MTSSNDPMETEPKEKKLGNIRLHDGETKQIILIPKPTSDPNDPLNWSKAYRIYIACLVSCAIFFSNFLAAGPSVAMVAITTDYFGPPTDPRFAQWTAKAAYLFTSTALLQGMGNLFWVPMMVKFGRRPVYVISFTIYTAVSAWAGAEASFDRALAARILMGFASGAAECLAPLTIADIFFLHERGTVMAFDWDLHNILIIFTFPETTYDRSEETEPAYCGREVGHKDANNTECVEWASGATHSTTTKNGYWQSLRIFSGRHTKESYFKLAMRPVVMLALPPVLWATIVMAVTIGFLVAITSNFAIAFNKVYGFEAWQAGLCFLASPIGALIGAYFGGHLSDQIADRATHRNGGIREPEMRLPAMTISVLTSPLSLVLYGVGIGNGMHWMVPTLGLGLLSFSVVQATNITLVYTIDVYRPIAGEITVTQHAFKSALGFLLSFYTNPWIEKAGYQKSFGAMAGISGGFILFWVPFYLWGNHIRKATWRWNFVKELAHWHDDREVGE</sequence>
<keyword evidence="4 5" id="KW-0472">Membrane</keyword>
<dbReference type="PANTHER" id="PTHR23502">
    <property type="entry name" value="MAJOR FACILITATOR SUPERFAMILY"/>
    <property type="match status" value="1"/>
</dbReference>
<evidence type="ECO:0000256" key="5">
    <source>
        <dbReference type="SAM" id="Phobius"/>
    </source>
</evidence>
<evidence type="ECO:0000256" key="1">
    <source>
        <dbReference type="ARBA" id="ARBA00004141"/>
    </source>
</evidence>
<name>A0A8H7NC49_BIOOC</name>
<gene>
    <name evidence="6" type="ORF">IM811_011695</name>
</gene>
<feature type="transmembrane region" description="Helical" evidence="5">
    <location>
        <begin position="317"/>
        <end position="340"/>
    </location>
</feature>
<evidence type="ECO:0000313" key="6">
    <source>
        <dbReference type="EMBL" id="KAF9752937.1"/>
    </source>
</evidence>
<comment type="caution">
    <text evidence="6">The sequence shown here is derived from an EMBL/GenBank/DDBJ whole genome shotgun (WGS) entry which is preliminary data.</text>
</comment>
<dbReference type="InterPro" id="IPR011701">
    <property type="entry name" value="MFS"/>
</dbReference>
<feature type="transmembrane region" description="Helical" evidence="5">
    <location>
        <begin position="129"/>
        <end position="146"/>
    </location>
</feature>
<dbReference type="Gene3D" id="1.20.1250.20">
    <property type="entry name" value="MFS general substrate transporter like domains"/>
    <property type="match status" value="2"/>
</dbReference>
<feature type="transmembrane region" description="Helical" evidence="5">
    <location>
        <begin position="455"/>
        <end position="476"/>
    </location>
</feature>
<dbReference type="PANTHER" id="PTHR23502:SF34">
    <property type="entry name" value="PROTEIN HOL1"/>
    <property type="match status" value="1"/>
</dbReference>
<evidence type="ECO:0000313" key="7">
    <source>
        <dbReference type="Proteomes" id="UP000616885"/>
    </source>
</evidence>
<keyword evidence="3 5" id="KW-1133">Transmembrane helix</keyword>
<organism evidence="6 7">
    <name type="scientific">Bionectria ochroleuca</name>
    <name type="common">Gliocladium roseum</name>
    <dbReference type="NCBI Taxonomy" id="29856"/>
    <lineage>
        <taxon>Eukaryota</taxon>
        <taxon>Fungi</taxon>
        <taxon>Dikarya</taxon>
        <taxon>Ascomycota</taxon>
        <taxon>Pezizomycotina</taxon>
        <taxon>Sordariomycetes</taxon>
        <taxon>Hypocreomycetidae</taxon>
        <taxon>Hypocreales</taxon>
        <taxon>Bionectriaceae</taxon>
        <taxon>Clonostachys</taxon>
    </lineage>
</organism>
<feature type="transmembrane region" description="Helical" evidence="5">
    <location>
        <begin position="52"/>
        <end position="79"/>
    </location>
</feature>
<dbReference type="InterPro" id="IPR036259">
    <property type="entry name" value="MFS_trans_sf"/>
</dbReference>
<feature type="transmembrane region" description="Helical" evidence="5">
    <location>
        <begin position="99"/>
        <end position="117"/>
    </location>
</feature>
<reference evidence="6" key="1">
    <citation type="submission" date="2020-10" db="EMBL/GenBank/DDBJ databases">
        <title>High-Quality Genome Resource of Clonostachys rosea strain S41 by Oxford Nanopore Long-Read Sequencing.</title>
        <authorList>
            <person name="Wang H."/>
        </authorList>
    </citation>
    <scope>NUCLEOTIDE SEQUENCE</scope>
    <source>
        <strain evidence="6">S41</strain>
    </source>
</reference>
<evidence type="ECO:0000256" key="2">
    <source>
        <dbReference type="ARBA" id="ARBA00022692"/>
    </source>
</evidence>
<evidence type="ECO:0008006" key="8">
    <source>
        <dbReference type="Google" id="ProtNLM"/>
    </source>
</evidence>
<dbReference type="SUPFAM" id="SSF103473">
    <property type="entry name" value="MFS general substrate transporter"/>
    <property type="match status" value="1"/>
</dbReference>
<dbReference type="GO" id="GO:0022857">
    <property type="term" value="F:transmembrane transporter activity"/>
    <property type="evidence" value="ECO:0007669"/>
    <property type="project" value="InterPro"/>
</dbReference>
<dbReference type="GO" id="GO:0005886">
    <property type="term" value="C:plasma membrane"/>
    <property type="evidence" value="ECO:0007669"/>
    <property type="project" value="TreeGrafter"/>
</dbReference>
<keyword evidence="2 5" id="KW-0812">Transmembrane</keyword>
<dbReference type="AlphaFoldDB" id="A0A8H7NC49"/>